<dbReference type="Proteomes" id="UP000006250">
    <property type="component" value="Unassembled WGS sequence"/>
</dbReference>
<proteinExistence type="predicted"/>
<gene>
    <name evidence="2" type="ORF">DesfrDRAFT_3356</name>
</gene>
<dbReference type="InterPro" id="IPR011990">
    <property type="entry name" value="TPR-like_helical_dom_sf"/>
</dbReference>
<dbReference type="EMBL" id="AECZ01000030">
    <property type="protein sequence ID" value="EFL49899.1"/>
    <property type="molecule type" value="Genomic_DNA"/>
</dbReference>
<feature type="transmembrane region" description="Helical" evidence="1">
    <location>
        <begin position="330"/>
        <end position="347"/>
    </location>
</feature>
<keyword evidence="3" id="KW-1185">Reference proteome</keyword>
<dbReference type="SUPFAM" id="SSF48452">
    <property type="entry name" value="TPR-like"/>
    <property type="match status" value="1"/>
</dbReference>
<dbReference type="STRING" id="596151.DesfrDRAFT_3356"/>
<organism evidence="2 3">
    <name type="scientific">Solidesulfovibrio fructosivorans JJ]</name>
    <dbReference type="NCBI Taxonomy" id="596151"/>
    <lineage>
        <taxon>Bacteria</taxon>
        <taxon>Pseudomonadati</taxon>
        <taxon>Thermodesulfobacteriota</taxon>
        <taxon>Desulfovibrionia</taxon>
        <taxon>Desulfovibrionales</taxon>
        <taxon>Desulfovibrionaceae</taxon>
        <taxon>Solidesulfovibrio</taxon>
    </lineage>
</organism>
<evidence type="ECO:0000256" key="1">
    <source>
        <dbReference type="SAM" id="Phobius"/>
    </source>
</evidence>
<evidence type="ECO:0008006" key="4">
    <source>
        <dbReference type="Google" id="ProtNLM"/>
    </source>
</evidence>
<keyword evidence="1" id="KW-0472">Membrane</keyword>
<keyword evidence="1" id="KW-1133">Transmembrane helix</keyword>
<accession>E1K0F6</accession>
<keyword evidence="1" id="KW-0812">Transmembrane</keyword>
<feature type="transmembrane region" description="Helical" evidence="1">
    <location>
        <begin position="303"/>
        <end position="323"/>
    </location>
</feature>
<feature type="transmembrane region" description="Helical" evidence="1">
    <location>
        <begin position="171"/>
        <end position="189"/>
    </location>
</feature>
<feature type="transmembrane region" description="Helical" evidence="1">
    <location>
        <begin position="125"/>
        <end position="141"/>
    </location>
</feature>
<sequence length="732" mass="81509">MGRMVLALPECAISIPHITTRPFPDAMMQHAFSWGRLSKPWPLLILFSGLAVLWGCWPIVALDFDLWYHLTGGAWIVQHMRLPDAPFFSYAPAGKGWVDYYWLFQVLVHGLYQVGGYVALSLLRAALYLATVWGIYAYFRAAREDDGAGAGVVALLFTCAYALALQPRDALLRPHAFTYLYIVFLHYVLNYRQRLAWALPVLTVVWANLHGVEFPVVMLVLGAYLAEYFLAKLMRREHAAARYKAVRWPAIVSLYAICVTPAGFSLLAKAFGGPPFHERVVMELAAQPLDRFLALFFYPDERLMAGVTNALVLAAALGGVWLAVNRRLRLSRVVLFAGGIILLPMMRRFTYEYLLLTLPVLGDAAVLAASRFTRPIKARTAALASLAAVGLTLWTSVAFWGYRPHYPVDTARLPVGVCNFLMQEGPGGRIFNVPNSGGYLQWRLYPKYKIYMDMQTMLFPGLDLFTSVTAFGNERVMRGVLRDYAPGFLLADVQDKDSAKLIKKAGGHFEPVFFDDMLTLYVDADRFPDLVARFGLKALVPATCITADYEAMDAKERDAAMAECRRLLAIYPDGLAVNTVAAKILIAGGRYPEAAEIAARLMKLYPARYMGYALDGLVAFKEGRYEASLSRNKEALARALPSEREMVVRNIYATYARLKEFGKAYETLLSVVNPMAPGTKFTDLYDLGMSAVACGKSREGAQLLAMAKVKAGPEDAEKVKEIESLEEMLRRG</sequence>
<protein>
    <recommendedName>
        <fullName evidence="4">TPR repeat-containing protein</fullName>
    </recommendedName>
</protein>
<feature type="transmembrane region" description="Helical" evidence="1">
    <location>
        <begin position="41"/>
        <end position="60"/>
    </location>
</feature>
<feature type="transmembrane region" description="Helical" evidence="1">
    <location>
        <begin position="147"/>
        <end position="164"/>
    </location>
</feature>
<feature type="transmembrane region" description="Helical" evidence="1">
    <location>
        <begin position="353"/>
        <end position="369"/>
    </location>
</feature>
<dbReference type="AlphaFoldDB" id="E1K0F6"/>
<feature type="transmembrane region" description="Helical" evidence="1">
    <location>
        <begin position="381"/>
        <end position="402"/>
    </location>
</feature>
<reference evidence="2 3" key="1">
    <citation type="submission" date="2010-08" db="EMBL/GenBank/DDBJ databases">
        <title>The draft genome of Desulfovibrio fructosovorans JJ.</title>
        <authorList>
            <consortium name="US DOE Joint Genome Institute (JGI-PGF)"/>
            <person name="Lucas S."/>
            <person name="Copeland A."/>
            <person name="Lapidus A."/>
            <person name="Cheng J.-F."/>
            <person name="Bruce D."/>
            <person name="Goodwin L."/>
            <person name="Pitluck S."/>
            <person name="Land M.L."/>
            <person name="Hauser L."/>
            <person name="Chang Y.-J."/>
            <person name="Jeffries C."/>
            <person name="Wall J.D."/>
            <person name="Stahl D.A."/>
            <person name="Arkin A.P."/>
            <person name="Dehal P."/>
            <person name="Stolyar S.M."/>
            <person name="Hazen T.C."/>
            <person name="Woyke T.J."/>
        </authorList>
    </citation>
    <scope>NUCLEOTIDE SEQUENCE [LARGE SCALE GENOMIC DNA]</scope>
    <source>
        <strain evidence="2 3">JJ</strain>
    </source>
</reference>
<dbReference type="eggNOG" id="COG0457">
    <property type="taxonomic scope" value="Bacteria"/>
</dbReference>
<comment type="caution">
    <text evidence="2">The sequence shown here is derived from an EMBL/GenBank/DDBJ whole genome shotgun (WGS) entry which is preliminary data.</text>
</comment>
<feature type="transmembrane region" description="Helical" evidence="1">
    <location>
        <begin position="100"/>
        <end position="120"/>
    </location>
</feature>
<evidence type="ECO:0000313" key="2">
    <source>
        <dbReference type="EMBL" id="EFL49899.1"/>
    </source>
</evidence>
<dbReference type="Gene3D" id="1.25.40.10">
    <property type="entry name" value="Tetratricopeptide repeat domain"/>
    <property type="match status" value="1"/>
</dbReference>
<name>E1K0F6_SOLFR</name>
<feature type="transmembrane region" description="Helical" evidence="1">
    <location>
        <begin position="209"/>
        <end position="231"/>
    </location>
</feature>
<feature type="transmembrane region" description="Helical" evidence="1">
    <location>
        <begin position="252"/>
        <end position="272"/>
    </location>
</feature>
<dbReference type="RefSeq" id="WP_005995829.1">
    <property type="nucleotide sequence ID" value="NZ_AECZ01000030.1"/>
</dbReference>
<evidence type="ECO:0000313" key="3">
    <source>
        <dbReference type="Proteomes" id="UP000006250"/>
    </source>
</evidence>